<feature type="region of interest" description="Disordered" evidence="2">
    <location>
        <begin position="74"/>
        <end position="207"/>
    </location>
</feature>
<dbReference type="GO" id="GO:0070878">
    <property type="term" value="F:primary miRNA binding"/>
    <property type="evidence" value="ECO:0007669"/>
    <property type="project" value="TreeGrafter"/>
</dbReference>
<dbReference type="PANTHER" id="PTHR13482">
    <property type="entry name" value="MICRORNA PROCESSOR COMPLEX SUBUNIT DGCR8"/>
    <property type="match status" value="1"/>
</dbReference>
<evidence type="ECO:0000259" key="4">
    <source>
        <dbReference type="PROSITE" id="PS50137"/>
    </source>
</evidence>
<dbReference type="PANTHER" id="PTHR13482:SF3">
    <property type="entry name" value="MICROPROCESSOR COMPLEX SUBUNIT DGCR8"/>
    <property type="match status" value="1"/>
</dbReference>
<dbReference type="InterPro" id="IPR014720">
    <property type="entry name" value="dsRBD_dom"/>
</dbReference>
<dbReference type="SUPFAM" id="SSF54768">
    <property type="entry name" value="dsRNA-binding domain-like"/>
    <property type="match status" value="1"/>
</dbReference>
<dbReference type="InterPro" id="IPR001202">
    <property type="entry name" value="WW_dom"/>
</dbReference>
<feature type="domain" description="DRBM" evidence="4">
    <location>
        <begin position="273"/>
        <end position="341"/>
    </location>
</feature>
<dbReference type="GO" id="GO:0042802">
    <property type="term" value="F:identical protein binding"/>
    <property type="evidence" value="ECO:0007669"/>
    <property type="project" value="InterPro"/>
</dbReference>
<feature type="domain" description="WW" evidence="3">
    <location>
        <begin position="22"/>
        <end position="55"/>
    </location>
</feature>
<evidence type="ECO:0000313" key="6">
    <source>
        <dbReference type="Proteomes" id="UP000594262"/>
    </source>
</evidence>
<dbReference type="GO" id="GO:0003725">
    <property type="term" value="F:double-stranded RNA binding"/>
    <property type="evidence" value="ECO:0007669"/>
    <property type="project" value="TreeGrafter"/>
</dbReference>
<reference evidence="5" key="1">
    <citation type="submission" date="2021-01" db="UniProtKB">
        <authorList>
            <consortium name="EnsemblMetazoa"/>
        </authorList>
    </citation>
    <scope>IDENTIFICATION</scope>
</reference>
<evidence type="ECO:0000259" key="3">
    <source>
        <dbReference type="PROSITE" id="PS50020"/>
    </source>
</evidence>
<dbReference type="EnsemblMetazoa" id="CLYHEMT005853.1">
    <property type="protein sequence ID" value="CLYHEMP005853.1"/>
    <property type="gene ID" value="CLYHEMG005853"/>
</dbReference>
<dbReference type="CDD" id="cd00201">
    <property type="entry name" value="WW"/>
    <property type="match status" value="1"/>
</dbReference>
<evidence type="ECO:0000313" key="5">
    <source>
        <dbReference type="EnsemblMetazoa" id="CLYHEMP005853.1"/>
    </source>
</evidence>
<dbReference type="PROSITE" id="PS50020">
    <property type="entry name" value="WW_DOMAIN_2"/>
    <property type="match status" value="1"/>
</dbReference>
<feature type="compositionally biased region" description="Basic and acidic residues" evidence="2">
    <location>
        <begin position="148"/>
        <end position="159"/>
    </location>
</feature>
<accession>A0A7M5WRG1</accession>
<feature type="compositionally biased region" description="Polar residues" evidence="2">
    <location>
        <begin position="160"/>
        <end position="169"/>
    </location>
</feature>
<dbReference type="GO" id="GO:0020037">
    <property type="term" value="F:heme binding"/>
    <property type="evidence" value="ECO:0007669"/>
    <property type="project" value="InterPro"/>
</dbReference>
<dbReference type="Proteomes" id="UP000594262">
    <property type="component" value="Unplaced"/>
</dbReference>
<dbReference type="RefSeq" id="XP_066935286.1">
    <property type="nucleotide sequence ID" value="XM_067079185.1"/>
</dbReference>
<organism evidence="5 6">
    <name type="scientific">Clytia hemisphaerica</name>
    <dbReference type="NCBI Taxonomy" id="252671"/>
    <lineage>
        <taxon>Eukaryota</taxon>
        <taxon>Metazoa</taxon>
        <taxon>Cnidaria</taxon>
        <taxon>Hydrozoa</taxon>
        <taxon>Hydroidolina</taxon>
        <taxon>Leptothecata</taxon>
        <taxon>Obeliida</taxon>
        <taxon>Clytiidae</taxon>
        <taxon>Clytia</taxon>
    </lineage>
</organism>
<dbReference type="SMART" id="SM00456">
    <property type="entry name" value="WW"/>
    <property type="match status" value="1"/>
</dbReference>
<dbReference type="Gene3D" id="2.20.70.10">
    <property type="match status" value="1"/>
</dbReference>
<dbReference type="GO" id="GO:0070877">
    <property type="term" value="C:microprocessor complex"/>
    <property type="evidence" value="ECO:0007669"/>
    <property type="project" value="InterPro"/>
</dbReference>
<dbReference type="SUPFAM" id="SSF51045">
    <property type="entry name" value="WW domain"/>
    <property type="match status" value="1"/>
</dbReference>
<evidence type="ECO:0008006" key="7">
    <source>
        <dbReference type="Google" id="ProtNLM"/>
    </source>
</evidence>
<feature type="compositionally biased region" description="Polar residues" evidence="2">
    <location>
        <begin position="177"/>
        <end position="190"/>
    </location>
</feature>
<proteinExistence type="predicted"/>
<evidence type="ECO:0000256" key="2">
    <source>
        <dbReference type="SAM" id="MobiDB-lite"/>
    </source>
</evidence>
<dbReference type="AlphaFoldDB" id="A0A7M5WRG1"/>
<dbReference type="OrthoDB" id="112668at2759"/>
<evidence type="ECO:0000256" key="1">
    <source>
        <dbReference type="PROSITE-ProRule" id="PRU00266"/>
    </source>
</evidence>
<feature type="compositionally biased region" description="Basic and acidic residues" evidence="2">
    <location>
        <begin position="89"/>
        <end position="103"/>
    </location>
</feature>
<dbReference type="InterPro" id="IPR040375">
    <property type="entry name" value="DGCR8"/>
</dbReference>
<dbReference type="Gene3D" id="3.30.160.20">
    <property type="match status" value="2"/>
</dbReference>
<dbReference type="Pfam" id="PF00035">
    <property type="entry name" value="dsrm"/>
    <property type="match status" value="1"/>
</dbReference>
<sequence length="506" mass="57349">MDKAEAAAKRVVIDCTGKIPEVDLPEGWIALAHQSGGIVYIHTETRVVTWSRPYLIHRTASVRKHDPPLISIPCLHERRSKEGTTSNKTEGKEDEIIVEDEKMSSITNGGQQKRKQCPMRQEEGTGDEESSKKQKLENSFPSPCQKPADGDLQKNHDISVTDSIGSQDESLMETEDASTSLPSSQESNATSLGGGESQESSSSTRNNKMKNVLSEFETVHIDSVHDYLGQLFKFRDLEGDEWKLPLFTDKAFNASQTFLVPKKKERFETKGKTNLQVLYEYTQKESKTDSKVVFSKIEAKGLTEFYTETVIGNLKYGIGKGDTFKIAKHDASKVTIDILNPKLVPKEDDEPEIAEVYQFYDDILIDDEKVVENMSKYDTDEEEPLMMPYDIMLQLLERNHEDYKSDDLTECYVTMPDEYEYSIKYKEIEATAGSGHMEGSGNLLHYAKQLAAQIFIKEMFPLLKYWGSIIRLSRQRKPVAKSNETPSNKYLSAMKDAMRKMTNESS</sequence>
<dbReference type="GO" id="GO:0031053">
    <property type="term" value="P:primary miRNA processing"/>
    <property type="evidence" value="ECO:0007669"/>
    <property type="project" value="InterPro"/>
</dbReference>
<keyword evidence="1" id="KW-0694">RNA-binding</keyword>
<name>A0A7M5WRG1_9CNID</name>
<protein>
    <recommendedName>
        <fullName evidence="7">WW domain-containing protein</fullName>
    </recommendedName>
</protein>
<dbReference type="InterPro" id="IPR036020">
    <property type="entry name" value="WW_dom_sf"/>
</dbReference>
<keyword evidence="6" id="KW-1185">Reference proteome</keyword>
<dbReference type="GeneID" id="136822876"/>
<dbReference type="PROSITE" id="PS50137">
    <property type="entry name" value="DS_RBD"/>
    <property type="match status" value="1"/>
</dbReference>